<dbReference type="Proteomes" id="UP000675664">
    <property type="component" value="Unassembled WGS sequence"/>
</dbReference>
<evidence type="ECO:0000313" key="3">
    <source>
        <dbReference type="Proteomes" id="UP000675664"/>
    </source>
</evidence>
<dbReference type="RefSeq" id="WP_227020417.1">
    <property type="nucleotide sequence ID" value="NZ_JAGSND010000024.1"/>
</dbReference>
<feature type="domain" description="Integrase catalytic" evidence="1">
    <location>
        <begin position="3"/>
        <end position="29"/>
    </location>
</feature>
<sequence length="33" mass="3902">MTADEYVNYNNQRPAYALKYQSPVQYQTKRGFG</sequence>
<gene>
    <name evidence="2" type="ORF">KCX82_20755</name>
</gene>
<dbReference type="GO" id="GO:0015074">
    <property type="term" value="P:DNA integration"/>
    <property type="evidence" value="ECO:0007669"/>
    <property type="project" value="InterPro"/>
</dbReference>
<comment type="caution">
    <text evidence="2">The sequence shown here is derived from an EMBL/GenBank/DDBJ whole genome shotgun (WGS) entry which is preliminary data.</text>
</comment>
<dbReference type="EMBL" id="JAGSND010000024">
    <property type="protein sequence ID" value="MBR0600305.1"/>
    <property type="molecule type" value="Genomic_DNA"/>
</dbReference>
<proteinExistence type="predicted"/>
<evidence type="ECO:0000259" key="1">
    <source>
        <dbReference type="Pfam" id="PF13333"/>
    </source>
</evidence>
<dbReference type="AlphaFoldDB" id="A0A8J7W7H8"/>
<dbReference type="InterPro" id="IPR001584">
    <property type="entry name" value="Integrase_cat-core"/>
</dbReference>
<accession>A0A8J7W7H8</accession>
<organism evidence="2 3">
    <name type="scientific">Sinanaerobacter chloroacetimidivorans</name>
    <dbReference type="NCBI Taxonomy" id="2818044"/>
    <lineage>
        <taxon>Bacteria</taxon>
        <taxon>Bacillati</taxon>
        <taxon>Bacillota</taxon>
        <taxon>Clostridia</taxon>
        <taxon>Peptostreptococcales</taxon>
        <taxon>Anaerovoracaceae</taxon>
        <taxon>Sinanaerobacter</taxon>
    </lineage>
</organism>
<dbReference type="Pfam" id="PF13333">
    <property type="entry name" value="rve_2"/>
    <property type="match status" value="1"/>
</dbReference>
<reference evidence="2" key="1">
    <citation type="submission" date="2021-04" db="EMBL/GenBank/DDBJ databases">
        <title>Sinoanaerobacter chloroacetimidivorans sp. nov., an obligate anaerobic bacterium isolated from anaerobic sludge.</title>
        <authorList>
            <person name="Bao Y."/>
        </authorList>
    </citation>
    <scope>NUCLEOTIDE SEQUENCE</scope>
    <source>
        <strain evidence="2">BAD-6</strain>
    </source>
</reference>
<name>A0A8J7W7H8_9FIRM</name>
<keyword evidence="3" id="KW-1185">Reference proteome</keyword>
<reference evidence="2" key="2">
    <citation type="submission" date="2021-04" db="EMBL/GenBank/DDBJ databases">
        <authorList>
            <person name="Liu J."/>
        </authorList>
    </citation>
    <scope>NUCLEOTIDE SEQUENCE</scope>
    <source>
        <strain evidence="2">BAD-6</strain>
    </source>
</reference>
<evidence type="ECO:0000313" key="2">
    <source>
        <dbReference type="EMBL" id="MBR0600305.1"/>
    </source>
</evidence>
<protein>
    <submittedName>
        <fullName evidence="2">IS3 family transposase</fullName>
    </submittedName>
</protein>